<name>A0A846HCU9_9CYAN</name>
<accession>A0A846HCU9</accession>
<organism evidence="2 3">
    <name type="scientific">Hassallia byssoidea VB512170</name>
    <dbReference type="NCBI Taxonomy" id="1304833"/>
    <lineage>
        <taxon>Bacteria</taxon>
        <taxon>Bacillati</taxon>
        <taxon>Cyanobacteriota</taxon>
        <taxon>Cyanophyceae</taxon>
        <taxon>Nostocales</taxon>
        <taxon>Tolypothrichaceae</taxon>
        <taxon>Hassallia</taxon>
    </lineage>
</organism>
<proteinExistence type="predicted"/>
<gene>
    <name evidence="2" type="ORF">PI95_022045</name>
</gene>
<evidence type="ECO:0000313" key="2">
    <source>
        <dbReference type="EMBL" id="NEU75166.1"/>
    </source>
</evidence>
<protein>
    <submittedName>
        <fullName evidence="2">Uncharacterized protein</fullName>
    </submittedName>
</protein>
<feature type="compositionally biased region" description="Polar residues" evidence="1">
    <location>
        <begin position="99"/>
        <end position="109"/>
    </location>
</feature>
<dbReference type="RefSeq" id="WP_039741029.1">
    <property type="nucleotide sequence ID" value="NZ_JTCM02000061.1"/>
</dbReference>
<evidence type="ECO:0000313" key="3">
    <source>
        <dbReference type="Proteomes" id="UP000031549"/>
    </source>
</evidence>
<evidence type="ECO:0000256" key="1">
    <source>
        <dbReference type="SAM" id="MobiDB-lite"/>
    </source>
</evidence>
<keyword evidence="3" id="KW-1185">Reference proteome</keyword>
<dbReference type="AlphaFoldDB" id="A0A846HCU9"/>
<feature type="compositionally biased region" description="Basic and acidic residues" evidence="1">
    <location>
        <begin position="88"/>
        <end position="98"/>
    </location>
</feature>
<reference evidence="2 3" key="1">
    <citation type="journal article" date="2015" name="Genome Announc.">
        <title>Draft Genome Sequence of Cyanobacterium Hassallia byssoidea Strain VB512170, Isolated from Monuments in India.</title>
        <authorList>
            <person name="Singh D."/>
            <person name="Chandrababunaidu M.M."/>
            <person name="Panda A."/>
            <person name="Sen D."/>
            <person name="Bhattacharyya S."/>
            <person name="Adhikary S.P."/>
            <person name="Tripathy S."/>
        </authorList>
    </citation>
    <scope>NUCLEOTIDE SEQUENCE [LARGE SCALE GENOMIC DNA]</scope>
    <source>
        <strain evidence="2 3">VB512170</strain>
    </source>
</reference>
<feature type="region of interest" description="Disordered" evidence="1">
    <location>
        <begin position="47"/>
        <end position="111"/>
    </location>
</feature>
<comment type="caution">
    <text evidence="2">The sequence shown here is derived from an EMBL/GenBank/DDBJ whole genome shotgun (WGS) entry which is preliminary data.</text>
</comment>
<sequence length="124" mass="12969">MPDEVKPNVAEAPTQDAQLAAENIASGEEKAPTVDIEGDYKAAQELSVSDVDRTGQGEAAAKAATAPELEVPKQQETKTQAQPTGNPDDYKNMAKDVGDSTTEGISNVSDDLVEEALEKGQPGN</sequence>
<dbReference type="Proteomes" id="UP000031549">
    <property type="component" value="Unassembled WGS sequence"/>
</dbReference>
<dbReference type="EMBL" id="JTCM02000061">
    <property type="protein sequence ID" value="NEU75166.1"/>
    <property type="molecule type" value="Genomic_DNA"/>
</dbReference>